<proteinExistence type="predicted"/>
<dbReference type="GO" id="GO:0008324">
    <property type="term" value="F:monoatomic cation transmembrane transporter activity"/>
    <property type="evidence" value="ECO:0007669"/>
    <property type="project" value="InterPro"/>
</dbReference>
<dbReference type="RefSeq" id="WP_331813085.1">
    <property type="nucleotide sequence ID" value="NZ_AP019697.1"/>
</dbReference>
<evidence type="ECO:0000259" key="1">
    <source>
        <dbReference type="PROSITE" id="PS51202"/>
    </source>
</evidence>
<dbReference type="Pfam" id="PF02080">
    <property type="entry name" value="TrkA_C"/>
    <property type="match status" value="1"/>
</dbReference>
<dbReference type="Proteomes" id="UP000320585">
    <property type="component" value="Chromosome"/>
</dbReference>
<dbReference type="InterPro" id="IPR036721">
    <property type="entry name" value="RCK_C_sf"/>
</dbReference>
<sequence length="55" mass="5809">MDVDLPKGCLIGTYVRDGKAFIPDGRSALHAGDRAIVIVEADQASDVLSFFKGGD</sequence>
<reference evidence="3" key="1">
    <citation type="submission" date="2019-05" db="EMBL/GenBank/DDBJ databases">
        <title>Complete genome sequencing of Dialister sp. strain 5BBH33.</title>
        <authorList>
            <person name="Sakamoto M."/>
            <person name="Murakami T."/>
            <person name="Mori H."/>
        </authorList>
    </citation>
    <scope>NUCLEOTIDE SEQUENCE [LARGE SCALE GENOMIC DNA]</scope>
    <source>
        <strain evidence="3">5BBH33</strain>
    </source>
</reference>
<evidence type="ECO:0000313" key="2">
    <source>
        <dbReference type="EMBL" id="BBK25826.1"/>
    </source>
</evidence>
<dbReference type="GO" id="GO:0006813">
    <property type="term" value="P:potassium ion transport"/>
    <property type="evidence" value="ECO:0007669"/>
    <property type="project" value="InterPro"/>
</dbReference>
<dbReference type="SUPFAM" id="SSF116726">
    <property type="entry name" value="TrkA C-terminal domain-like"/>
    <property type="match status" value="1"/>
</dbReference>
<dbReference type="Gene3D" id="3.30.70.1450">
    <property type="entry name" value="Regulator of K+ conductance, C-terminal domain"/>
    <property type="match status" value="1"/>
</dbReference>
<dbReference type="InterPro" id="IPR006037">
    <property type="entry name" value="RCK_C"/>
</dbReference>
<dbReference type="AlphaFoldDB" id="A0A8D5A6F4"/>
<name>A0A8D5A6F4_9FIRM</name>
<gene>
    <name evidence="2" type="ORF">Dia5BBH33_17610</name>
</gene>
<accession>A0A8D5A6F4</accession>
<evidence type="ECO:0000313" key="3">
    <source>
        <dbReference type="Proteomes" id="UP000320585"/>
    </source>
</evidence>
<dbReference type="PROSITE" id="PS51202">
    <property type="entry name" value="RCK_C"/>
    <property type="match status" value="1"/>
</dbReference>
<dbReference type="GeneID" id="92717451"/>
<protein>
    <recommendedName>
        <fullName evidence="1">RCK C-terminal domain-containing protein</fullName>
    </recommendedName>
</protein>
<keyword evidence="3" id="KW-1185">Reference proteome</keyword>
<dbReference type="KEGG" id="dho:Dia5BBH33_17610"/>
<organism evidence="2 3">
    <name type="scientific">Dialister hominis</name>
    <dbReference type="NCBI Taxonomy" id="2582419"/>
    <lineage>
        <taxon>Bacteria</taxon>
        <taxon>Bacillati</taxon>
        <taxon>Bacillota</taxon>
        <taxon>Negativicutes</taxon>
        <taxon>Veillonellales</taxon>
        <taxon>Veillonellaceae</taxon>
        <taxon>Dialister</taxon>
    </lineage>
</organism>
<feature type="domain" description="RCK C-terminal" evidence="1">
    <location>
        <begin position="1"/>
        <end position="53"/>
    </location>
</feature>
<dbReference type="EMBL" id="AP019697">
    <property type="protein sequence ID" value="BBK25826.1"/>
    <property type="molecule type" value="Genomic_DNA"/>
</dbReference>